<dbReference type="EC" id="4.3.1.18" evidence="4"/>
<evidence type="ECO:0000313" key="5">
    <source>
        <dbReference type="Proteomes" id="UP001180487"/>
    </source>
</evidence>
<dbReference type="Gene3D" id="3.20.20.10">
    <property type="entry name" value="Alanine racemase"/>
    <property type="match status" value="1"/>
</dbReference>
<evidence type="ECO:0000313" key="4">
    <source>
        <dbReference type="EMBL" id="MDR7379102.1"/>
    </source>
</evidence>
<organism evidence="4 5">
    <name type="scientific">Rhodoferax ferrireducens</name>
    <dbReference type="NCBI Taxonomy" id="192843"/>
    <lineage>
        <taxon>Bacteria</taxon>
        <taxon>Pseudomonadati</taxon>
        <taxon>Pseudomonadota</taxon>
        <taxon>Betaproteobacteria</taxon>
        <taxon>Burkholderiales</taxon>
        <taxon>Comamonadaceae</taxon>
        <taxon>Rhodoferax</taxon>
    </lineage>
</organism>
<dbReference type="InterPro" id="IPR051466">
    <property type="entry name" value="D-amino_acid_metab_enzyme"/>
</dbReference>
<dbReference type="PANTHER" id="PTHR28004">
    <property type="entry name" value="ZGC:162816-RELATED"/>
    <property type="match status" value="1"/>
</dbReference>
<dbReference type="SMART" id="SM01119">
    <property type="entry name" value="D-ser_dehydrat"/>
    <property type="match status" value="1"/>
</dbReference>
<dbReference type="CDD" id="cd06818">
    <property type="entry name" value="PLPDE_III_cryptic_DSD"/>
    <property type="match status" value="1"/>
</dbReference>
<protein>
    <submittedName>
        <fullName evidence="4">D-serine dehydratase</fullName>
        <ecNumber evidence="4">4.3.1.18</ecNumber>
    </submittedName>
</protein>
<keyword evidence="2 4" id="KW-0456">Lyase</keyword>
<comment type="similarity">
    <text evidence="1">Belongs to the DSD1 family.</text>
</comment>
<reference evidence="4 5" key="1">
    <citation type="submission" date="2023-07" db="EMBL/GenBank/DDBJ databases">
        <title>Sorghum-associated microbial communities from plants grown in Nebraska, USA.</title>
        <authorList>
            <person name="Schachtman D."/>
        </authorList>
    </citation>
    <scope>NUCLEOTIDE SEQUENCE [LARGE SCALE GENOMIC DNA]</scope>
    <source>
        <strain evidence="4 5">BE313</strain>
    </source>
</reference>
<dbReference type="Gene3D" id="2.40.37.20">
    <property type="entry name" value="D-serine dehydratase-like domain"/>
    <property type="match status" value="1"/>
</dbReference>
<dbReference type="EMBL" id="JAVDXT010000004">
    <property type="protein sequence ID" value="MDR7379102.1"/>
    <property type="molecule type" value="Genomic_DNA"/>
</dbReference>
<proteinExistence type="inferred from homology"/>
<sequence length="427" mass="45982">MTLQDILDPQLDASFKGFPQNTAPLRRSAVAAQGWNVLDGDLPLPLAIVKRDAVTHNLSWMQRFATERGVDMAPHGKTTMSPQLFRRQLDAGAWGLTFATVGQVRAGATTGARRCLIANQVLSAADLQGIQSLQQEFAGLRIAFLVDSLAQLALIEAWFSAQPQATPFEVMIEIGVPGGRTGCRTHADALTLAERLHQSSATRLVGIECYEGGGASGKTEPDSAYANALMQRVAAIALACDAAGWFADDEVLITAGGSAIFDLVAEQLKPQLSLPVRGLLRSGCYVTHDHGFYKRMVNAVNQRLGCEDGLHPAIEVWASVQSCPEPGLAILAVGRRDLSYDLDLPTPIAYSPRGGRSIRTAPADWTVSALNDQHAYLRWTDAGSALLQVGDRVALGISHPCTTFDKWRWMPVVDADYGVCDALVTCF</sequence>
<evidence type="ECO:0000259" key="3">
    <source>
        <dbReference type="SMART" id="SM01119"/>
    </source>
</evidence>
<dbReference type="InterPro" id="IPR029066">
    <property type="entry name" value="PLP-binding_barrel"/>
</dbReference>
<dbReference type="Pfam" id="PF01168">
    <property type="entry name" value="Ala_racemase_N"/>
    <property type="match status" value="1"/>
</dbReference>
<accession>A0ABU2CCN3</accession>
<dbReference type="PANTHER" id="PTHR28004:SF8">
    <property type="entry name" value="D-SERINE DEAMINASE"/>
    <property type="match status" value="1"/>
</dbReference>
<name>A0ABU2CCN3_9BURK</name>
<dbReference type="Pfam" id="PF14031">
    <property type="entry name" value="D-ser_dehydrat"/>
    <property type="match status" value="1"/>
</dbReference>
<evidence type="ECO:0000256" key="1">
    <source>
        <dbReference type="ARBA" id="ARBA00005323"/>
    </source>
</evidence>
<gene>
    <name evidence="4" type="ORF">J2X19_003796</name>
</gene>
<dbReference type="InterPro" id="IPR001608">
    <property type="entry name" value="Ala_racemase_N"/>
</dbReference>
<comment type="caution">
    <text evidence="4">The sequence shown here is derived from an EMBL/GenBank/DDBJ whole genome shotgun (WGS) entry which is preliminary data.</text>
</comment>
<dbReference type="Proteomes" id="UP001180487">
    <property type="component" value="Unassembled WGS sequence"/>
</dbReference>
<dbReference type="InterPro" id="IPR042208">
    <property type="entry name" value="D-ser_dehydrat-like_sf"/>
</dbReference>
<dbReference type="SUPFAM" id="SSF51419">
    <property type="entry name" value="PLP-binding barrel"/>
    <property type="match status" value="1"/>
</dbReference>
<feature type="domain" description="D-serine dehydratase-like" evidence="3">
    <location>
        <begin position="313"/>
        <end position="414"/>
    </location>
</feature>
<keyword evidence="5" id="KW-1185">Reference proteome</keyword>
<dbReference type="RefSeq" id="WP_405048693.1">
    <property type="nucleotide sequence ID" value="NZ_JAVDXT010000004.1"/>
</dbReference>
<evidence type="ECO:0000256" key="2">
    <source>
        <dbReference type="ARBA" id="ARBA00023239"/>
    </source>
</evidence>
<dbReference type="InterPro" id="IPR026956">
    <property type="entry name" value="D-ser_dehydrat-like_dom"/>
</dbReference>
<dbReference type="GO" id="GO:0008721">
    <property type="term" value="F:D-serine ammonia-lyase activity"/>
    <property type="evidence" value="ECO:0007669"/>
    <property type="project" value="UniProtKB-EC"/>
</dbReference>